<dbReference type="Pfam" id="PF08450">
    <property type="entry name" value="SGL"/>
    <property type="match status" value="1"/>
</dbReference>
<evidence type="ECO:0000259" key="3">
    <source>
        <dbReference type="Pfam" id="PF08450"/>
    </source>
</evidence>
<name>A0A6J4V7I5_9BACT</name>
<evidence type="ECO:0000256" key="2">
    <source>
        <dbReference type="PIRSR" id="PIRSR605511-2"/>
    </source>
</evidence>
<keyword evidence="2" id="KW-0862">Zinc</keyword>
<protein>
    <recommendedName>
        <fullName evidence="3">SMP-30/Gluconolactonase/LRE-like region domain-containing protein</fullName>
    </recommendedName>
</protein>
<dbReference type="Pfam" id="PF20067">
    <property type="entry name" value="SSL_N"/>
    <property type="match status" value="1"/>
</dbReference>
<proteinExistence type="predicted"/>
<dbReference type="PRINTS" id="PR01790">
    <property type="entry name" value="SMP30FAMILY"/>
</dbReference>
<dbReference type="SUPFAM" id="SSF63829">
    <property type="entry name" value="Calcium-dependent phosphotriesterase"/>
    <property type="match status" value="1"/>
</dbReference>
<keyword evidence="2" id="KW-0479">Metal-binding</keyword>
<feature type="active site" description="Proton donor/acceptor" evidence="1">
    <location>
        <position position="194"/>
    </location>
</feature>
<reference evidence="4" key="1">
    <citation type="submission" date="2020-02" db="EMBL/GenBank/DDBJ databases">
        <authorList>
            <person name="Meier V. D."/>
        </authorList>
    </citation>
    <scope>NUCLEOTIDE SEQUENCE</scope>
    <source>
        <strain evidence="4">AVDCRST_MAG59</strain>
    </source>
</reference>
<dbReference type="AlphaFoldDB" id="A0A6J4V7I5"/>
<dbReference type="Gene3D" id="2.120.10.30">
    <property type="entry name" value="TolB, C-terminal domain"/>
    <property type="match status" value="1"/>
</dbReference>
<evidence type="ECO:0000256" key="1">
    <source>
        <dbReference type="PIRSR" id="PIRSR605511-1"/>
    </source>
</evidence>
<dbReference type="InterPro" id="IPR051262">
    <property type="entry name" value="SMP-30/CGR1_Lactonase"/>
</dbReference>
<dbReference type="PANTHER" id="PTHR47572:SF5">
    <property type="entry name" value="BLR2277 PROTEIN"/>
    <property type="match status" value="1"/>
</dbReference>
<organism evidence="4">
    <name type="scientific">uncultured Thermomicrobiales bacterium</name>
    <dbReference type="NCBI Taxonomy" id="1645740"/>
    <lineage>
        <taxon>Bacteria</taxon>
        <taxon>Pseudomonadati</taxon>
        <taxon>Thermomicrobiota</taxon>
        <taxon>Thermomicrobia</taxon>
        <taxon>Thermomicrobiales</taxon>
        <taxon>environmental samples</taxon>
    </lineage>
</organism>
<sequence>MRIEEFAPFADGLDHPEGVACGPNGEVYAGGEAGQIYKVGLDGAWEQVGSTGGFVLGLCLDGEGAVYACDLALHAVKRIAPDGAVASYSSGSPERPMVSPNYPVFDAAGNLYVSDSGSWKGNDGALYRVRPGGETETIGTRVSAFPNGLALAADGGHLYVVLSNLPGIVRLPLAEDGTVGPPETVVELPRHVPDGLAFDVEGILYVSCYTPDVIYRVSPGGELDLLAEDWEGVTFATPTNIAFCGPDRRTLVVASLSRWHLTKGEMPVAGQPLHYPRFGG</sequence>
<dbReference type="GO" id="GO:0046872">
    <property type="term" value="F:metal ion binding"/>
    <property type="evidence" value="ECO:0007669"/>
    <property type="project" value="UniProtKB-KW"/>
</dbReference>
<dbReference type="PANTHER" id="PTHR47572">
    <property type="entry name" value="LIPOPROTEIN-RELATED"/>
    <property type="match status" value="1"/>
</dbReference>
<dbReference type="EMBL" id="CADCWF010000233">
    <property type="protein sequence ID" value="CAA9569136.1"/>
    <property type="molecule type" value="Genomic_DNA"/>
</dbReference>
<feature type="binding site" evidence="2">
    <location>
        <position position="147"/>
    </location>
    <ligand>
        <name>a divalent metal cation</name>
        <dbReference type="ChEBI" id="CHEBI:60240"/>
    </ligand>
</feature>
<accession>A0A6J4V7I5</accession>
<feature type="domain" description="SMP-30/Gluconolactonase/LRE-like region" evidence="3">
    <location>
        <begin position="94"/>
        <end position="256"/>
    </location>
</feature>
<dbReference type="InterPro" id="IPR005511">
    <property type="entry name" value="SMP-30"/>
</dbReference>
<evidence type="ECO:0000313" key="4">
    <source>
        <dbReference type="EMBL" id="CAA9569136.1"/>
    </source>
</evidence>
<feature type="binding site" evidence="2">
    <location>
        <position position="194"/>
    </location>
    <ligand>
        <name>a divalent metal cation</name>
        <dbReference type="ChEBI" id="CHEBI:60240"/>
    </ligand>
</feature>
<dbReference type="InterPro" id="IPR011042">
    <property type="entry name" value="6-blade_b-propeller_TolB-like"/>
</dbReference>
<gene>
    <name evidence="4" type="ORF">AVDCRST_MAG59-3321</name>
</gene>
<comment type="cofactor">
    <cofactor evidence="2">
        <name>Zn(2+)</name>
        <dbReference type="ChEBI" id="CHEBI:29105"/>
    </cofactor>
    <text evidence="2">Binds 1 divalent metal cation per subunit.</text>
</comment>
<dbReference type="InterPro" id="IPR013658">
    <property type="entry name" value="SGL"/>
</dbReference>